<dbReference type="OrthoDB" id="9762718at2"/>
<accession>A0A090ALS8</accession>
<dbReference type="GO" id="GO:0016163">
    <property type="term" value="F:nitrogenase activity"/>
    <property type="evidence" value="ECO:0007669"/>
    <property type="project" value="InterPro"/>
</dbReference>
<evidence type="ECO:0000256" key="6">
    <source>
        <dbReference type="RuleBase" id="RU004021"/>
    </source>
</evidence>
<sequence length="469" mass="51678">MYAKKNIAELLDEPACAHNQKSKSGCSRPKPGATAGGCSFDGAQIALLPIADVAHIVHGAIACAGSSWDSRGSRSAGRALYRIGMTTDLTEQDVIMGRGEKRLFHAIKQAIDSYQPAAVFVYNTCVPALIGDDLEAVCKAAEERWGVPVVPVDAAGFYGTKNLGNRLAGETMVKYVIGTREPDPIPAEAHRPGVTVHNVNLIGEYNIAGEFWQVLPLFDEIGLRVLCTLSGDTRFHEIQTMHRAKVTMVVCAKALLNVARKLKNRYGIPWFEGSFYGIVDTSNTFREFARLINDPALTERVEALISREEARANQALAPWRQRLQGKRVLLYTGGVKSWSVVSALQDLGMEVVATGTKKSTEEDKARIRELMGETAHMIEDGNPRLLLNLVKEYQADLLIAGGRNMFTALKARLPFLDINQEREFGYAGYQGMVELARQLALTLESPIWEAVRRPAPWKTKVVNAVREKN</sequence>
<dbReference type="HOGENOM" id="CLU_025876_1_1_6"/>
<dbReference type="UniPathway" id="UPA00782"/>
<protein>
    <recommendedName>
        <fullName evidence="4">Nitrogenase iron-molybdenum cofactor biosynthesis protein NifE</fullName>
    </recommendedName>
</protein>
<dbReference type="PROSITE" id="PS00699">
    <property type="entry name" value="NITROGENASE_1_1"/>
    <property type="match status" value="1"/>
</dbReference>
<dbReference type="InterPro" id="IPR005973">
    <property type="entry name" value="NifE"/>
</dbReference>
<name>A0A090ALS8_9GAMM</name>
<dbReference type="PROSITE" id="PS00090">
    <property type="entry name" value="NITROGENASE_1_2"/>
    <property type="match status" value="1"/>
</dbReference>
<evidence type="ECO:0000313" key="8">
    <source>
        <dbReference type="EMBL" id="BAP56110.1"/>
    </source>
</evidence>
<dbReference type="STRING" id="40754.THII_1813"/>
<dbReference type="Gene3D" id="3.40.50.12380">
    <property type="entry name" value="Nitrogenase MoFe cofactor biosynthesis protein NifE, C-terminal"/>
    <property type="match status" value="1"/>
</dbReference>
<feature type="domain" description="Nitrogenase/oxidoreductase component 1" evidence="7">
    <location>
        <begin position="38"/>
        <end position="443"/>
    </location>
</feature>
<evidence type="ECO:0000256" key="2">
    <source>
        <dbReference type="ARBA" id="ARBA00005155"/>
    </source>
</evidence>
<evidence type="ECO:0000256" key="3">
    <source>
        <dbReference type="ARBA" id="ARBA00011002"/>
    </source>
</evidence>
<proteinExistence type="inferred from homology"/>
<evidence type="ECO:0000259" key="7">
    <source>
        <dbReference type="Pfam" id="PF00148"/>
    </source>
</evidence>
<dbReference type="InterPro" id="IPR000510">
    <property type="entry name" value="Nase/OxRdtase_comp1"/>
</dbReference>
<comment type="pathway">
    <text evidence="2">Cofactor biosynthesis; Fe-Mo cofactor biosynthesis.</text>
</comment>
<dbReference type="PANTHER" id="PTHR42956">
    <property type="entry name" value="NITROGENASE IRON-MOLYBDENUM COFACTOR BIOSYNTHESIS PROTEIN NIFE"/>
    <property type="match status" value="1"/>
</dbReference>
<dbReference type="SUPFAM" id="SSF53807">
    <property type="entry name" value="Helical backbone' metal receptor"/>
    <property type="match status" value="1"/>
</dbReference>
<dbReference type="InterPro" id="IPR000318">
    <property type="entry name" value="Nase_comp1_CS"/>
</dbReference>
<evidence type="ECO:0000256" key="4">
    <source>
        <dbReference type="ARBA" id="ARBA00013280"/>
    </source>
</evidence>
<organism evidence="8 9">
    <name type="scientific">Thioploca ingrica</name>
    <dbReference type="NCBI Taxonomy" id="40754"/>
    <lineage>
        <taxon>Bacteria</taxon>
        <taxon>Pseudomonadati</taxon>
        <taxon>Pseudomonadota</taxon>
        <taxon>Gammaproteobacteria</taxon>
        <taxon>Thiotrichales</taxon>
        <taxon>Thiotrichaceae</taxon>
        <taxon>Thioploca</taxon>
    </lineage>
</organism>
<dbReference type="Gene3D" id="3.40.50.1980">
    <property type="entry name" value="Nitrogenase molybdenum iron protein domain"/>
    <property type="match status" value="1"/>
</dbReference>
<dbReference type="KEGG" id="tig:THII_1813"/>
<dbReference type="EMBL" id="AP014633">
    <property type="protein sequence ID" value="BAP56110.1"/>
    <property type="molecule type" value="Genomic_DNA"/>
</dbReference>
<comment type="similarity">
    <text evidence="3 6">Belongs to the NifD/NifK/NifE/NifN family.</text>
</comment>
<dbReference type="AlphaFoldDB" id="A0A090ALS8"/>
<comment type="function">
    <text evidence="1">This protein may play a role in the biosynthesis of the prosthetic group of nitrogenase (FeMo cofactor).</text>
</comment>
<dbReference type="GO" id="GO:0065003">
    <property type="term" value="P:protein-containing complex assembly"/>
    <property type="evidence" value="ECO:0007669"/>
    <property type="project" value="InterPro"/>
</dbReference>
<evidence type="ECO:0000256" key="1">
    <source>
        <dbReference type="ARBA" id="ARBA00003171"/>
    </source>
</evidence>
<dbReference type="Proteomes" id="UP000031623">
    <property type="component" value="Chromosome"/>
</dbReference>
<evidence type="ECO:0000313" key="9">
    <source>
        <dbReference type="Proteomes" id="UP000031623"/>
    </source>
</evidence>
<keyword evidence="9" id="KW-1185">Reference proteome</keyword>
<reference evidence="8 9" key="1">
    <citation type="journal article" date="2014" name="ISME J.">
        <title>Ecophysiology of Thioploca ingrica as revealed by the complete genome sequence supplemented with proteomic evidence.</title>
        <authorList>
            <person name="Kojima H."/>
            <person name="Ogura Y."/>
            <person name="Yamamoto N."/>
            <person name="Togashi T."/>
            <person name="Mori H."/>
            <person name="Watanabe T."/>
            <person name="Nemoto F."/>
            <person name="Kurokawa K."/>
            <person name="Hayashi T."/>
            <person name="Fukui M."/>
        </authorList>
    </citation>
    <scope>NUCLEOTIDE SEQUENCE [LARGE SCALE GENOMIC DNA]</scope>
</reference>
<evidence type="ECO:0000256" key="5">
    <source>
        <dbReference type="ARBA" id="ARBA00023231"/>
    </source>
</evidence>
<dbReference type="NCBIfam" id="TIGR01283">
    <property type="entry name" value="nifE"/>
    <property type="match status" value="1"/>
</dbReference>
<dbReference type="InterPro" id="IPR049939">
    <property type="entry name" value="NifE-like"/>
</dbReference>
<dbReference type="Pfam" id="PF00148">
    <property type="entry name" value="Oxidored_nitro"/>
    <property type="match status" value="1"/>
</dbReference>
<keyword evidence="5 6" id="KW-0535">Nitrogen fixation</keyword>
<dbReference type="PANTHER" id="PTHR42956:SF1">
    <property type="entry name" value="NITROGENASE IRON-MOLYBDENUM COFACTOR BIOSYNTHESIS PROTEIN NIFE"/>
    <property type="match status" value="1"/>
</dbReference>
<gene>
    <name evidence="8" type="ORF">THII_1813</name>
</gene>